<feature type="domain" description="C-type lectin" evidence="2">
    <location>
        <begin position="93"/>
        <end position="163"/>
    </location>
</feature>
<dbReference type="InterPro" id="IPR001304">
    <property type="entry name" value="C-type_lectin-like"/>
</dbReference>
<feature type="domain" description="Chitin-binding type-2" evidence="3">
    <location>
        <begin position="32"/>
        <end position="97"/>
    </location>
</feature>
<feature type="non-terminal residue" evidence="4">
    <location>
        <position position="197"/>
    </location>
</feature>
<dbReference type="SUPFAM" id="SSF57625">
    <property type="entry name" value="Invertebrate chitin-binding proteins"/>
    <property type="match status" value="1"/>
</dbReference>
<sequence>MKYLVILSLAVSSVSALGIPRSTGPETSGPGYEMCNDGDHVSNYLYSDPEDCHYFYSCQFNDHESHFIGYHFHCPMNTAFLENAQRCHHEEDIDTEEENAFVVEELLKLAEDDDDEKDYWIGGSRVDGEWGWNSGAPMTFVNWTPNKGFFFGDCLQLVRVDKYFFPGQAPLESFYFTPNTGLGCQYDFDNGFICEKE</sequence>
<proteinExistence type="predicted"/>
<evidence type="ECO:0000259" key="3">
    <source>
        <dbReference type="PROSITE" id="PS50940"/>
    </source>
</evidence>
<evidence type="ECO:0000259" key="2">
    <source>
        <dbReference type="PROSITE" id="PS50041"/>
    </source>
</evidence>
<dbReference type="PROSITE" id="PS50940">
    <property type="entry name" value="CHIT_BIND_II"/>
    <property type="match status" value="1"/>
</dbReference>
<dbReference type="Pfam" id="PF01607">
    <property type="entry name" value="CBM_14"/>
    <property type="match status" value="1"/>
</dbReference>
<accession>A0A553PK70</accession>
<protein>
    <recommendedName>
        <fullName evidence="6">C-type lectin domain-containing protein</fullName>
    </recommendedName>
</protein>
<feature type="chain" id="PRO_5022242323" description="C-type lectin domain-containing protein" evidence="1">
    <location>
        <begin position="17"/>
        <end position="197"/>
    </location>
</feature>
<evidence type="ECO:0000313" key="4">
    <source>
        <dbReference type="EMBL" id="TRY78090.1"/>
    </source>
</evidence>
<name>A0A553PK70_TIGCA</name>
<dbReference type="PROSITE" id="PS50041">
    <property type="entry name" value="C_TYPE_LECTIN_2"/>
    <property type="match status" value="1"/>
</dbReference>
<evidence type="ECO:0008006" key="6">
    <source>
        <dbReference type="Google" id="ProtNLM"/>
    </source>
</evidence>
<dbReference type="InterPro" id="IPR016187">
    <property type="entry name" value="CTDL_fold"/>
</dbReference>
<dbReference type="InterPro" id="IPR016186">
    <property type="entry name" value="C-type_lectin-like/link_sf"/>
</dbReference>
<keyword evidence="1" id="KW-0732">Signal</keyword>
<dbReference type="Proteomes" id="UP000318571">
    <property type="component" value="Chromosome 11"/>
</dbReference>
<reference evidence="4 5" key="1">
    <citation type="journal article" date="2018" name="Nat. Ecol. Evol.">
        <title>Genomic signatures of mitonuclear coevolution across populations of Tigriopus californicus.</title>
        <authorList>
            <person name="Barreto F.S."/>
            <person name="Watson E.T."/>
            <person name="Lima T.G."/>
            <person name="Willett C.S."/>
            <person name="Edmands S."/>
            <person name="Li W."/>
            <person name="Burton R.S."/>
        </authorList>
    </citation>
    <scope>NUCLEOTIDE SEQUENCE [LARGE SCALE GENOMIC DNA]</scope>
    <source>
        <strain evidence="4 5">San Diego</strain>
    </source>
</reference>
<dbReference type="InterPro" id="IPR036508">
    <property type="entry name" value="Chitin-bd_dom_sf"/>
</dbReference>
<evidence type="ECO:0000256" key="1">
    <source>
        <dbReference type="SAM" id="SignalP"/>
    </source>
</evidence>
<organism evidence="4 5">
    <name type="scientific">Tigriopus californicus</name>
    <name type="common">Marine copepod</name>
    <dbReference type="NCBI Taxonomy" id="6832"/>
    <lineage>
        <taxon>Eukaryota</taxon>
        <taxon>Metazoa</taxon>
        <taxon>Ecdysozoa</taxon>
        <taxon>Arthropoda</taxon>
        <taxon>Crustacea</taxon>
        <taxon>Multicrustacea</taxon>
        <taxon>Hexanauplia</taxon>
        <taxon>Copepoda</taxon>
        <taxon>Harpacticoida</taxon>
        <taxon>Harpacticidae</taxon>
        <taxon>Tigriopus</taxon>
    </lineage>
</organism>
<dbReference type="Gene3D" id="3.10.100.10">
    <property type="entry name" value="Mannose-Binding Protein A, subunit A"/>
    <property type="match status" value="1"/>
</dbReference>
<dbReference type="EMBL" id="VCGU01000003">
    <property type="protein sequence ID" value="TRY78090.1"/>
    <property type="molecule type" value="Genomic_DNA"/>
</dbReference>
<gene>
    <name evidence="4" type="ORF">TCAL_15390</name>
</gene>
<dbReference type="InterPro" id="IPR002557">
    <property type="entry name" value="Chitin-bd_dom"/>
</dbReference>
<dbReference type="SUPFAM" id="SSF56436">
    <property type="entry name" value="C-type lectin-like"/>
    <property type="match status" value="1"/>
</dbReference>
<evidence type="ECO:0000313" key="5">
    <source>
        <dbReference type="Proteomes" id="UP000318571"/>
    </source>
</evidence>
<feature type="signal peptide" evidence="1">
    <location>
        <begin position="1"/>
        <end position="16"/>
    </location>
</feature>
<dbReference type="AlphaFoldDB" id="A0A553PK70"/>
<dbReference type="GO" id="GO:0008061">
    <property type="term" value="F:chitin binding"/>
    <property type="evidence" value="ECO:0007669"/>
    <property type="project" value="InterPro"/>
</dbReference>
<dbReference type="GO" id="GO:0005576">
    <property type="term" value="C:extracellular region"/>
    <property type="evidence" value="ECO:0007669"/>
    <property type="project" value="InterPro"/>
</dbReference>
<comment type="caution">
    <text evidence="4">The sequence shown here is derived from an EMBL/GenBank/DDBJ whole genome shotgun (WGS) entry which is preliminary data.</text>
</comment>
<keyword evidence="5" id="KW-1185">Reference proteome</keyword>